<evidence type="ECO:0000313" key="2">
    <source>
        <dbReference type="EMBL" id="GLQ85386.1"/>
    </source>
</evidence>
<feature type="compositionally biased region" description="Basic and acidic residues" evidence="1">
    <location>
        <begin position="27"/>
        <end position="53"/>
    </location>
</feature>
<protein>
    <recommendedName>
        <fullName evidence="4">Stability/partitioning determinant</fullName>
    </recommendedName>
</protein>
<name>A0AA37WCA9_9PROT</name>
<organism evidence="2 3">
    <name type="scientific">Gluconobacter sphaericus NBRC 12467</name>
    <dbReference type="NCBI Taxonomy" id="1307951"/>
    <lineage>
        <taxon>Bacteria</taxon>
        <taxon>Pseudomonadati</taxon>
        <taxon>Pseudomonadota</taxon>
        <taxon>Alphaproteobacteria</taxon>
        <taxon>Acetobacterales</taxon>
        <taxon>Acetobacteraceae</taxon>
        <taxon>Gluconobacter</taxon>
    </lineage>
</organism>
<evidence type="ECO:0000256" key="1">
    <source>
        <dbReference type="SAM" id="MobiDB-lite"/>
    </source>
</evidence>
<gene>
    <name evidence="2" type="ORF">GCM10007872_22950</name>
</gene>
<evidence type="ECO:0000313" key="3">
    <source>
        <dbReference type="Proteomes" id="UP001156708"/>
    </source>
</evidence>
<feature type="compositionally biased region" description="Polar residues" evidence="1">
    <location>
        <begin position="55"/>
        <end position="68"/>
    </location>
</feature>
<dbReference type="AlphaFoldDB" id="A0AA37WCA9"/>
<dbReference type="Proteomes" id="UP001156708">
    <property type="component" value="Unassembled WGS sequence"/>
</dbReference>
<sequence length="123" mass="13805">MKSRTSIFSDPQKGGAMDLSKFKPAPKNKDTRPAPEEIDRISEGSRFVSRESVSEPENTAGKAQSNQGMRKPRAYRTGRHRVVSVKTTNEHAERFYELADKLGLKVAETFELAIAALERDNRP</sequence>
<dbReference type="RefSeq" id="WP_141354685.1">
    <property type="nucleotide sequence ID" value="NZ_BARA01000030.1"/>
</dbReference>
<reference evidence="3" key="1">
    <citation type="journal article" date="2019" name="Int. J. Syst. Evol. Microbiol.">
        <title>The Global Catalogue of Microorganisms (GCM) 10K type strain sequencing project: providing services to taxonomists for standard genome sequencing and annotation.</title>
        <authorList>
            <consortium name="The Broad Institute Genomics Platform"/>
            <consortium name="The Broad Institute Genome Sequencing Center for Infectious Disease"/>
            <person name="Wu L."/>
            <person name="Ma J."/>
        </authorList>
    </citation>
    <scope>NUCLEOTIDE SEQUENCE [LARGE SCALE GENOMIC DNA]</scope>
    <source>
        <strain evidence="3">NBRC 12467</strain>
    </source>
</reference>
<accession>A0AA37WCA9</accession>
<feature type="region of interest" description="Disordered" evidence="1">
    <location>
        <begin position="1"/>
        <end position="77"/>
    </location>
</feature>
<proteinExistence type="predicted"/>
<comment type="caution">
    <text evidence="2">The sequence shown here is derived from an EMBL/GenBank/DDBJ whole genome shotgun (WGS) entry which is preliminary data.</text>
</comment>
<keyword evidence="3" id="KW-1185">Reference proteome</keyword>
<dbReference type="EMBL" id="BSNZ01000014">
    <property type="protein sequence ID" value="GLQ85386.1"/>
    <property type="molecule type" value="Genomic_DNA"/>
</dbReference>
<evidence type="ECO:0008006" key="4">
    <source>
        <dbReference type="Google" id="ProtNLM"/>
    </source>
</evidence>